<sequence length="109" mass="13118">MVNKSERTSVSYWLRVGFPGGRWFLRASPSTHWDYLNWHLIAFNRKLTRPICSQDQCPDSRWANSRFHLAFWLFWSVCLWRCPQLGLQIFIGTRRILCKYHLFAVRQAL</sequence>
<organism evidence="1 2">
    <name type="scientific">Trichonephila clavata</name>
    <name type="common">Joro spider</name>
    <name type="synonym">Nephila clavata</name>
    <dbReference type="NCBI Taxonomy" id="2740835"/>
    <lineage>
        <taxon>Eukaryota</taxon>
        <taxon>Metazoa</taxon>
        <taxon>Ecdysozoa</taxon>
        <taxon>Arthropoda</taxon>
        <taxon>Chelicerata</taxon>
        <taxon>Arachnida</taxon>
        <taxon>Araneae</taxon>
        <taxon>Araneomorphae</taxon>
        <taxon>Entelegynae</taxon>
        <taxon>Araneoidea</taxon>
        <taxon>Nephilidae</taxon>
        <taxon>Trichonephila</taxon>
    </lineage>
</organism>
<accession>A0A8X6IFW8</accession>
<gene>
    <name evidence="1" type="ORF">TNCT_107631</name>
</gene>
<comment type="caution">
    <text evidence="1">The sequence shown here is derived from an EMBL/GenBank/DDBJ whole genome shotgun (WGS) entry which is preliminary data.</text>
</comment>
<dbReference type="AlphaFoldDB" id="A0A8X6IFW8"/>
<dbReference type="EMBL" id="BMAO01014237">
    <property type="protein sequence ID" value="GFQ93692.1"/>
    <property type="molecule type" value="Genomic_DNA"/>
</dbReference>
<dbReference type="Proteomes" id="UP000887116">
    <property type="component" value="Unassembled WGS sequence"/>
</dbReference>
<evidence type="ECO:0000313" key="2">
    <source>
        <dbReference type="Proteomes" id="UP000887116"/>
    </source>
</evidence>
<reference evidence="1" key="1">
    <citation type="submission" date="2020-07" db="EMBL/GenBank/DDBJ databases">
        <title>Multicomponent nature underlies the extraordinary mechanical properties of spider dragline silk.</title>
        <authorList>
            <person name="Kono N."/>
            <person name="Nakamura H."/>
            <person name="Mori M."/>
            <person name="Yoshida Y."/>
            <person name="Ohtoshi R."/>
            <person name="Malay A.D."/>
            <person name="Moran D.A.P."/>
            <person name="Tomita M."/>
            <person name="Numata K."/>
            <person name="Arakawa K."/>
        </authorList>
    </citation>
    <scope>NUCLEOTIDE SEQUENCE</scope>
</reference>
<proteinExistence type="predicted"/>
<keyword evidence="2" id="KW-1185">Reference proteome</keyword>
<protein>
    <submittedName>
        <fullName evidence="1">Uncharacterized protein</fullName>
    </submittedName>
</protein>
<name>A0A8X6IFW8_TRICU</name>
<evidence type="ECO:0000313" key="1">
    <source>
        <dbReference type="EMBL" id="GFQ93692.1"/>
    </source>
</evidence>